<evidence type="ECO:0000256" key="1">
    <source>
        <dbReference type="HAMAP-Rule" id="MF_01932"/>
    </source>
</evidence>
<comment type="catalytic activity">
    <reaction evidence="1">
        <text>AMP + H2O = D-ribose 5-phosphate + adenine</text>
        <dbReference type="Rhea" id="RHEA:20129"/>
        <dbReference type="ChEBI" id="CHEBI:15377"/>
        <dbReference type="ChEBI" id="CHEBI:16708"/>
        <dbReference type="ChEBI" id="CHEBI:78346"/>
        <dbReference type="ChEBI" id="CHEBI:456215"/>
        <dbReference type="EC" id="3.2.2.4"/>
    </reaction>
</comment>
<dbReference type="CDD" id="cd17762">
    <property type="entry name" value="AMN"/>
    <property type="match status" value="1"/>
</dbReference>
<dbReference type="Gene3D" id="3.30.1730.10">
    <property type="entry name" value="AMP nucleoside phosphorylase, N-terminal domain"/>
    <property type="match status" value="1"/>
</dbReference>
<dbReference type="GO" id="GO:0044209">
    <property type="term" value="P:AMP salvage"/>
    <property type="evidence" value="ECO:0007669"/>
    <property type="project" value="InterPro"/>
</dbReference>
<dbReference type="PANTHER" id="PTHR43691">
    <property type="entry name" value="URIDINE PHOSPHORYLASE"/>
    <property type="match status" value="1"/>
</dbReference>
<dbReference type="NCBIfam" id="NF006142">
    <property type="entry name" value="PRK08292.1"/>
    <property type="match status" value="1"/>
</dbReference>
<proteinExistence type="inferred from homology"/>
<dbReference type="InterPro" id="IPR035994">
    <property type="entry name" value="Nucleoside_phosphorylase_sf"/>
</dbReference>
<protein>
    <recommendedName>
        <fullName evidence="1 2">AMP nucleosidase</fullName>
        <ecNumber evidence="1 2">3.2.2.4</ecNumber>
    </recommendedName>
</protein>
<sequence>MAQSKTGSNHTVADALDQLEARYQSAVEALRTAIGDFIDNGTLPDAQARAAGLFVYPELRVSWHGAAPSDKKTRAYGRFTHPGCYTTSVTRPALFRHYLEDQLTLLVEEYGAIIDVAPSQREIPYPYVIDGSSLELDRSMSAGLAQHFPVPELAQIGDDTADGLSHASDTFPLSHFDALRADFSLARLRHYTGTPVEHFQQFVLFTNYTRYVDEFVRWACSEIADPDSPYQALSCAGGIYITADTPSPEQAVSDLAWKNNQMPAYHLIGANGQGITLINIGVGPSNAKTICDHLAVLRPNAWLMIGHCGGLRESQSIGDYVLAHAYLRDDHVLDAVLPPDIPIPSIAEVQRALYDATKQVSGMPGEEVKQRLRTGTVVTTDDRNWELRYAASALRFNLSRAVAVDMESATIAAQGYRFRVPYGTLLCVSDKPLHGEIKLPGQANRFYEGAISEHLQIGIHAIDLLRAEGERLHSRKLRTFNEPPFR</sequence>
<dbReference type="InterPro" id="IPR011271">
    <property type="entry name" value="AMP_nucleosidase"/>
</dbReference>
<evidence type="ECO:0000256" key="2">
    <source>
        <dbReference type="NCBIfam" id="TIGR01717"/>
    </source>
</evidence>
<dbReference type="EMBL" id="LR590463">
    <property type="protein sequence ID" value="VTP64805.1"/>
    <property type="molecule type" value="Genomic_DNA"/>
</dbReference>
<dbReference type="Proteomes" id="UP000307968">
    <property type="component" value="Chromosome"/>
</dbReference>
<keyword evidence="5" id="KW-0326">Glycosidase</keyword>
<dbReference type="Pfam" id="PF01048">
    <property type="entry name" value="PNP_UDP_1"/>
    <property type="match status" value="1"/>
</dbReference>
<comment type="function">
    <text evidence="1">Catalyzes the hydrolysis of the N-glycosidic bond of AMP to form adenine and ribose 5-phosphate. Involved in regulation of AMP concentrations.</text>
</comment>
<feature type="domain" description="AMP nucleoside phosphorylase N-terminal" evidence="4">
    <location>
        <begin position="15"/>
        <end position="169"/>
    </location>
</feature>
<dbReference type="Pfam" id="PF10423">
    <property type="entry name" value="AMNp_N"/>
    <property type="match status" value="1"/>
</dbReference>
<dbReference type="InterPro" id="IPR047039">
    <property type="entry name" value="AMN_phosphorylase"/>
</dbReference>
<dbReference type="GO" id="GO:0008714">
    <property type="term" value="F:AMP nucleosidase activity"/>
    <property type="evidence" value="ECO:0007669"/>
    <property type="project" value="UniProtKB-UniRule"/>
</dbReference>
<evidence type="ECO:0000313" key="6">
    <source>
        <dbReference type="Proteomes" id="UP000307968"/>
    </source>
</evidence>
<dbReference type="GO" id="GO:0005829">
    <property type="term" value="C:cytosol"/>
    <property type="evidence" value="ECO:0007669"/>
    <property type="project" value="TreeGrafter"/>
</dbReference>
<dbReference type="RefSeq" id="WP_054307696.1">
    <property type="nucleotide sequence ID" value="NZ_CAMIPJ010000001.1"/>
</dbReference>
<dbReference type="SUPFAM" id="SSF53167">
    <property type="entry name" value="Purine and uridine phosphorylases"/>
    <property type="match status" value="1"/>
</dbReference>
<dbReference type="InterPro" id="IPR037109">
    <property type="entry name" value="AMP_N_sf"/>
</dbReference>
<name>A0A4U9HM04_SERRU</name>
<dbReference type="NCBIfam" id="TIGR01717">
    <property type="entry name" value="AMP-nucleosdse"/>
    <property type="match status" value="1"/>
</dbReference>
<dbReference type="InterPro" id="IPR018953">
    <property type="entry name" value="AMP_nucleoside_Pase_N"/>
</dbReference>
<gene>
    <name evidence="1 5" type="primary">amn</name>
    <name evidence="5" type="ORF">NCTC12971_03747</name>
</gene>
<organism evidence="5 6">
    <name type="scientific">Serratia rubidaea</name>
    <name type="common">Serratia marinorubra</name>
    <dbReference type="NCBI Taxonomy" id="61652"/>
    <lineage>
        <taxon>Bacteria</taxon>
        <taxon>Pseudomonadati</taxon>
        <taxon>Pseudomonadota</taxon>
        <taxon>Gammaproteobacteria</taxon>
        <taxon>Enterobacterales</taxon>
        <taxon>Yersiniaceae</taxon>
        <taxon>Serratia</taxon>
    </lineage>
</organism>
<feature type="domain" description="Nucleoside phosphorylase" evidence="3">
    <location>
        <begin position="270"/>
        <end position="433"/>
    </location>
</feature>
<dbReference type="Gene3D" id="3.40.50.1580">
    <property type="entry name" value="Nucleoside phosphorylase domain"/>
    <property type="match status" value="1"/>
</dbReference>
<dbReference type="InterPro" id="IPR000845">
    <property type="entry name" value="Nucleoside_phosphorylase_d"/>
</dbReference>
<dbReference type="GO" id="GO:0009116">
    <property type="term" value="P:nucleoside metabolic process"/>
    <property type="evidence" value="ECO:0007669"/>
    <property type="project" value="InterPro"/>
</dbReference>
<accession>A0A4U9HM04</accession>
<evidence type="ECO:0000259" key="4">
    <source>
        <dbReference type="Pfam" id="PF10423"/>
    </source>
</evidence>
<comment type="similarity">
    <text evidence="1">Belongs to the AMP nucleosidase family.</text>
</comment>
<dbReference type="AlphaFoldDB" id="A0A4U9HM04"/>
<dbReference type="HAMAP" id="MF_01932">
    <property type="entry name" value="AMP_nucleosidase"/>
    <property type="match status" value="1"/>
</dbReference>
<evidence type="ECO:0000313" key="5">
    <source>
        <dbReference type="EMBL" id="VTP64805.1"/>
    </source>
</evidence>
<dbReference type="GeneID" id="61766566"/>
<evidence type="ECO:0000259" key="3">
    <source>
        <dbReference type="Pfam" id="PF01048"/>
    </source>
</evidence>
<keyword evidence="1 5" id="KW-0378">Hydrolase</keyword>
<dbReference type="PANTHER" id="PTHR43691:SF6">
    <property type="entry name" value="AMP NUCLEOSIDASE"/>
    <property type="match status" value="1"/>
</dbReference>
<dbReference type="EC" id="3.2.2.4" evidence="1 2"/>
<reference evidence="5 6" key="1">
    <citation type="submission" date="2019-05" db="EMBL/GenBank/DDBJ databases">
        <authorList>
            <consortium name="Pathogen Informatics"/>
        </authorList>
    </citation>
    <scope>NUCLEOTIDE SEQUENCE [LARGE SCALE GENOMIC DNA]</scope>
    <source>
        <strain evidence="5 6">NCTC12971</strain>
    </source>
</reference>